<dbReference type="STRING" id="105785.A0A2J7RPX6"/>
<dbReference type="GO" id="GO:0005634">
    <property type="term" value="C:nucleus"/>
    <property type="evidence" value="ECO:0007669"/>
    <property type="project" value="TreeGrafter"/>
</dbReference>
<dbReference type="AlphaFoldDB" id="A0A2J7RPX6"/>
<dbReference type="OrthoDB" id="5982138at2759"/>
<dbReference type="InterPro" id="IPR040243">
    <property type="entry name" value="Steroid_recept_RNA_1"/>
</dbReference>
<gene>
    <name evidence="3" type="ORF">B7P43_G12894</name>
</gene>
<evidence type="ECO:0000259" key="2">
    <source>
        <dbReference type="Pfam" id="PF07304"/>
    </source>
</evidence>
<name>A0A2J7RPX6_9NEOP</name>
<reference evidence="3 4" key="1">
    <citation type="submission" date="2017-12" db="EMBL/GenBank/DDBJ databases">
        <title>Hemimetabolous genomes reveal molecular basis of termite eusociality.</title>
        <authorList>
            <person name="Harrison M.C."/>
            <person name="Jongepier E."/>
            <person name="Robertson H.M."/>
            <person name="Arning N."/>
            <person name="Bitard-Feildel T."/>
            <person name="Chao H."/>
            <person name="Childers C.P."/>
            <person name="Dinh H."/>
            <person name="Doddapaneni H."/>
            <person name="Dugan S."/>
            <person name="Gowin J."/>
            <person name="Greiner C."/>
            <person name="Han Y."/>
            <person name="Hu H."/>
            <person name="Hughes D.S.T."/>
            <person name="Huylmans A.-K."/>
            <person name="Kemena C."/>
            <person name="Kremer L.P.M."/>
            <person name="Lee S.L."/>
            <person name="Lopez-Ezquerra A."/>
            <person name="Mallet L."/>
            <person name="Monroy-Kuhn J.M."/>
            <person name="Moser A."/>
            <person name="Murali S.C."/>
            <person name="Muzny D.M."/>
            <person name="Otani S."/>
            <person name="Piulachs M.-D."/>
            <person name="Poelchau M."/>
            <person name="Qu J."/>
            <person name="Schaub F."/>
            <person name="Wada-Katsumata A."/>
            <person name="Worley K.C."/>
            <person name="Xie Q."/>
            <person name="Ylla G."/>
            <person name="Poulsen M."/>
            <person name="Gibbs R.A."/>
            <person name="Schal C."/>
            <person name="Richards S."/>
            <person name="Belles X."/>
            <person name="Korb J."/>
            <person name="Bornberg-Bauer E."/>
        </authorList>
    </citation>
    <scope>NUCLEOTIDE SEQUENCE [LARGE SCALE GENOMIC DNA]</scope>
    <source>
        <tissue evidence="3">Whole body</tissue>
    </source>
</reference>
<evidence type="ECO:0000313" key="4">
    <source>
        <dbReference type="Proteomes" id="UP000235965"/>
    </source>
</evidence>
<evidence type="ECO:0000313" key="3">
    <source>
        <dbReference type="EMBL" id="PNF42879.1"/>
    </source>
</evidence>
<protein>
    <recommendedName>
        <fullName evidence="2">SRA1/Sec31 domain-containing protein</fullName>
    </recommendedName>
</protein>
<evidence type="ECO:0000256" key="1">
    <source>
        <dbReference type="SAM" id="MobiDB-lite"/>
    </source>
</evidence>
<proteinExistence type="predicted"/>
<dbReference type="Pfam" id="PF07304">
    <property type="entry name" value="SRA1"/>
    <property type="match status" value="1"/>
</dbReference>
<sequence length="229" mass="25623">MSVNPSEDENVELVKTKVTHDPGWNDPPVFSYDAVTATAQSKIPKRGLLLNKRVAFPLSSQPSSNKCTATKNMPPPMPTSTGPVVHLDQPPVTASNTTEENAKEDSQKEEALQSVMEGLECILKNSAYNFQKNESEIRRRLDAMKKMWEEDKLKPEIYVKMVQLTEALRNGNAELADHIHMGLMVDYVSLCSPWMAGIRQLIHHIKSQALNQDDITEELPRSQEAPSIS</sequence>
<dbReference type="Gene3D" id="1.20.940.10">
    <property type="entry name" value="Functional domain of the splicing factor Prp18"/>
    <property type="match status" value="1"/>
</dbReference>
<dbReference type="GO" id="GO:0003713">
    <property type="term" value="F:transcription coactivator activity"/>
    <property type="evidence" value="ECO:0007669"/>
    <property type="project" value="InterPro"/>
</dbReference>
<keyword evidence="4" id="KW-1185">Reference proteome</keyword>
<dbReference type="PANTHER" id="PTHR18834:SF2">
    <property type="entry name" value="STEROID RECEPTOR RNA ACTIVATOR 1"/>
    <property type="match status" value="1"/>
</dbReference>
<accession>A0A2J7RPX6</accession>
<dbReference type="InParanoid" id="A0A2J7RPX6"/>
<organism evidence="3 4">
    <name type="scientific">Cryptotermes secundus</name>
    <dbReference type="NCBI Taxonomy" id="105785"/>
    <lineage>
        <taxon>Eukaryota</taxon>
        <taxon>Metazoa</taxon>
        <taxon>Ecdysozoa</taxon>
        <taxon>Arthropoda</taxon>
        <taxon>Hexapoda</taxon>
        <taxon>Insecta</taxon>
        <taxon>Pterygota</taxon>
        <taxon>Neoptera</taxon>
        <taxon>Polyneoptera</taxon>
        <taxon>Dictyoptera</taxon>
        <taxon>Blattodea</taxon>
        <taxon>Blattoidea</taxon>
        <taxon>Termitoidae</taxon>
        <taxon>Kalotermitidae</taxon>
        <taxon>Cryptotermitinae</taxon>
        <taxon>Cryptotermes</taxon>
    </lineage>
</organism>
<comment type="caution">
    <text evidence="3">The sequence shown here is derived from an EMBL/GenBank/DDBJ whole genome shotgun (WGS) entry which is preliminary data.</text>
</comment>
<feature type="region of interest" description="Disordered" evidence="1">
    <location>
        <begin position="59"/>
        <end position="110"/>
    </location>
</feature>
<dbReference type="PANTHER" id="PTHR18834">
    <property type="entry name" value="STEROID RECEPTOR RNA ACTIVATOR 1"/>
    <property type="match status" value="1"/>
</dbReference>
<feature type="compositionally biased region" description="Polar residues" evidence="1">
    <location>
        <begin position="59"/>
        <end position="71"/>
    </location>
</feature>
<feature type="compositionally biased region" description="Basic and acidic residues" evidence="1">
    <location>
        <begin position="100"/>
        <end position="110"/>
    </location>
</feature>
<dbReference type="EMBL" id="NEVH01001354">
    <property type="protein sequence ID" value="PNF42879.1"/>
    <property type="molecule type" value="Genomic_DNA"/>
</dbReference>
<dbReference type="GO" id="GO:0006357">
    <property type="term" value="P:regulation of transcription by RNA polymerase II"/>
    <property type="evidence" value="ECO:0007669"/>
    <property type="project" value="InterPro"/>
</dbReference>
<feature type="domain" description="SRA1/Sec31" evidence="2">
    <location>
        <begin position="74"/>
        <end position="207"/>
    </location>
</feature>
<dbReference type="Proteomes" id="UP000235965">
    <property type="component" value="Unassembled WGS sequence"/>
</dbReference>
<dbReference type="InterPro" id="IPR009917">
    <property type="entry name" value="SRA1/Sec31"/>
</dbReference>